<evidence type="ECO:0000313" key="2">
    <source>
        <dbReference type="EMBL" id="MBT2189088.1"/>
    </source>
</evidence>
<keyword evidence="3" id="KW-1185">Reference proteome</keyword>
<organism evidence="2 3">
    <name type="scientific">Sphingobium nicotianae</name>
    <dbReference type="NCBI Taxonomy" id="2782607"/>
    <lineage>
        <taxon>Bacteria</taxon>
        <taxon>Pseudomonadati</taxon>
        <taxon>Pseudomonadota</taxon>
        <taxon>Alphaproteobacteria</taxon>
        <taxon>Sphingomonadales</taxon>
        <taxon>Sphingomonadaceae</taxon>
        <taxon>Sphingobium</taxon>
    </lineage>
</organism>
<dbReference type="InterPro" id="IPR012495">
    <property type="entry name" value="TadE-like_dom"/>
</dbReference>
<dbReference type="Proteomes" id="UP001138757">
    <property type="component" value="Unassembled WGS sequence"/>
</dbReference>
<evidence type="ECO:0000259" key="1">
    <source>
        <dbReference type="Pfam" id="PF07811"/>
    </source>
</evidence>
<proteinExistence type="predicted"/>
<dbReference type="RefSeq" id="WP_214625340.1">
    <property type="nucleotide sequence ID" value="NZ_JAHGAW010000014.1"/>
</dbReference>
<dbReference type="Pfam" id="PF07811">
    <property type="entry name" value="TadE"/>
    <property type="match status" value="1"/>
</dbReference>
<gene>
    <name evidence="2" type="ORF">KK488_19240</name>
</gene>
<feature type="domain" description="TadE-like" evidence="1">
    <location>
        <begin position="2"/>
        <end position="41"/>
    </location>
</feature>
<protein>
    <submittedName>
        <fullName evidence="2">Pilus assembly protein</fullName>
    </submittedName>
</protein>
<comment type="caution">
    <text evidence="2">The sequence shown here is derived from an EMBL/GenBank/DDBJ whole genome shotgun (WGS) entry which is preliminary data.</text>
</comment>
<dbReference type="EMBL" id="JAHGAW010000014">
    <property type="protein sequence ID" value="MBT2189088.1"/>
    <property type="molecule type" value="Genomic_DNA"/>
</dbReference>
<accession>A0A9X1IT07</accession>
<evidence type="ECO:0000313" key="3">
    <source>
        <dbReference type="Proteomes" id="UP001138757"/>
    </source>
</evidence>
<name>A0A9X1IT07_9SPHN</name>
<sequence>MALEYAILLPVLLLMILGALDVSRMIWLQVTLERAVEAAARCAAINELTCGSAAQTQDFAASQIFGTTIDAAAFVSASASCGISVTGTVPFTFIIPWVQTRKITLSAVACYPVP</sequence>
<dbReference type="AlphaFoldDB" id="A0A9X1IT07"/>
<reference evidence="2" key="1">
    <citation type="submission" date="2021-05" db="EMBL/GenBank/DDBJ databases">
        <title>Genome of Sphingobium sp. strain.</title>
        <authorList>
            <person name="Fan R."/>
        </authorList>
    </citation>
    <scope>NUCLEOTIDE SEQUENCE</scope>
    <source>
        <strain evidence="2">H33</strain>
    </source>
</reference>